<keyword evidence="1" id="KW-0812">Transmembrane</keyword>
<sequence length="73" mass="8325">MVQRGQDETGILHPLTKIHGVFPSLDSIDDFFPFKLRQGLQYQWLSLFGGLFSSLLTPSLATFWTSRTMCDET</sequence>
<keyword evidence="1" id="KW-1133">Transmembrane helix</keyword>
<dbReference type="EMBL" id="CP036299">
    <property type="protein sequence ID" value="QDV31720.1"/>
    <property type="molecule type" value="Genomic_DNA"/>
</dbReference>
<feature type="transmembrane region" description="Helical" evidence="1">
    <location>
        <begin position="44"/>
        <end position="64"/>
    </location>
</feature>
<proteinExistence type="predicted"/>
<gene>
    <name evidence="2" type="ORF">Spb1_36650</name>
</gene>
<evidence type="ECO:0000256" key="1">
    <source>
        <dbReference type="SAM" id="Phobius"/>
    </source>
</evidence>
<evidence type="ECO:0000313" key="3">
    <source>
        <dbReference type="Proteomes" id="UP000315349"/>
    </source>
</evidence>
<keyword evidence="1" id="KW-0472">Membrane</keyword>
<evidence type="ECO:0000313" key="2">
    <source>
        <dbReference type="EMBL" id="QDV31720.1"/>
    </source>
</evidence>
<accession>A0A518GT06</accession>
<dbReference type="Proteomes" id="UP000315349">
    <property type="component" value="Chromosome"/>
</dbReference>
<dbReference type="KEGG" id="peh:Spb1_36650"/>
<name>A0A518GT06_9PLAN</name>
<keyword evidence="3" id="KW-1185">Reference proteome</keyword>
<reference evidence="2 3" key="1">
    <citation type="submission" date="2019-02" db="EMBL/GenBank/DDBJ databases">
        <title>Deep-cultivation of Planctomycetes and their phenomic and genomic characterization uncovers novel biology.</title>
        <authorList>
            <person name="Wiegand S."/>
            <person name="Jogler M."/>
            <person name="Boedeker C."/>
            <person name="Pinto D."/>
            <person name="Vollmers J."/>
            <person name="Rivas-Marin E."/>
            <person name="Kohn T."/>
            <person name="Peeters S.H."/>
            <person name="Heuer A."/>
            <person name="Rast P."/>
            <person name="Oberbeckmann S."/>
            <person name="Bunk B."/>
            <person name="Jeske O."/>
            <person name="Meyerdierks A."/>
            <person name="Storesund J.E."/>
            <person name="Kallscheuer N."/>
            <person name="Luecker S."/>
            <person name="Lage O.M."/>
            <person name="Pohl T."/>
            <person name="Merkel B.J."/>
            <person name="Hornburger P."/>
            <person name="Mueller R.-W."/>
            <person name="Bruemmer F."/>
            <person name="Labrenz M."/>
            <person name="Spormann A.M."/>
            <person name="Op den Camp H."/>
            <person name="Overmann J."/>
            <person name="Amann R."/>
            <person name="Jetten M.S.M."/>
            <person name="Mascher T."/>
            <person name="Medema M.H."/>
            <person name="Devos D.P."/>
            <person name="Kaster A.-K."/>
            <person name="Ovreas L."/>
            <person name="Rohde M."/>
            <person name="Galperin M.Y."/>
            <person name="Jogler C."/>
        </authorList>
    </citation>
    <scope>NUCLEOTIDE SEQUENCE [LARGE SCALE GENOMIC DNA]</scope>
    <source>
        <strain evidence="2 3">Spb1</strain>
    </source>
</reference>
<protein>
    <submittedName>
        <fullName evidence="2">Uncharacterized protein</fullName>
    </submittedName>
</protein>
<dbReference type="AlphaFoldDB" id="A0A518GT06"/>
<organism evidence="2 3">
    <name type="scientific">Planctopirus ephydatiae</name>
    <dbReference type="NCBI Taxonomy" id="2528019"/>
    <lineage>
        <taxon>Bacteria</taxon>
        <taxon>Pseudomonadati</taxon>
        <taxon>Planctomycetota</taxon>
        <taxon>Planctomycetia</taxon>
        <taxon>Planctomycetales</taxon>
        <taxon>Planctomycetaceae</taxon>
        <taxon>Planctopirus</taxon>
    </lineage>
</organism>